<dbReference type="Proteomes" id="UP001216907">
    <property type="component" value="Unassembled WGS sequence"/>
</dbReference>
<evidence type="ECO:0000313" key="2">
    <source>
        <dbReference type="Proteomes" id="UP001216907"/>
    </source>
</evidence>
<reference evidence="1 2" key="1">
    <citation type="submission" date="2023-03" db="EMBL/GenBank/DDBJ databases">
        <title>Paludisphaera mucosa sp. nov. a novel planctomycete from northern fen.</title>
        <authorList>
            <person name="Ivanova A."/>
        </authorList>
    </citation>
    <scope>NUCLEOTIDE SEQUENCE [LARGE SCALE GENOMIC DNA]</scope>
    <source>
        <strain evidence="1 2">Pla2</strain>
    </source>
</reference>
<sequence length="96" mass="10782">MTLGERGAAAQRELEAFNDGFQKELESLFSPAELETFLGHIGRVADVDPARVRRLRQRPAQGTRLRPGLVAGPRRLGLVLLFSIKRRRIHGLLRTP</sequence>
<accession>A0ABT6F3S7</accession>
<evidence type="ECO:0000313" key="1">
    <source>
        <dbReference type="EMBL" id="MDG3002241.1"/>
    </source>
</evidence>
<protein>
    <submittedName>
        <fullName evidence="1">Uncharacterized protein</fullName>
    </submittedName>
</protein>
<comment type="caution">
    <text evidence="1">The sequence shown here is derived from an EMBL/GenBank/DDBJ whole genome shotgun (WGS) entry which is preliminary data.</text>
</comment>
<organism evidence="1 2">
    <name type="scientific">Paludisphaera mucosa</name>
    <dbReference type="NCBI Taxonomy" id="3030827"/>
    <lineage>
        <taxon>Bacteria</taxon>
        <taxon>Pseudomonadati</taxon>
        <taxon>Planctomycetota</taxon>
        <taxon>Planctomycetia</taxon>
        <taxon>Isosphaerales</taxon>
        <taxon>Isosphaeraceae</taxon>
        <taxon>Paludisphaera</taxon>
    </lineage>
</organism>
<gene>
    <name evidence="1" type="ORF">PZE19_00425</name>
</gene>
<dbReference type="EMBL" id="JARRAG010000001">
    <property type="protein sequence ID" value="MDG3002241.1"/>
    <property type="molecule type" value="Genomic_DNA"/>
</dbReference>
<name>A0ABT6F3S7_9BACT</name>
<keyword evidence="2" id="KW-1185">Reference proteome</keyword>
<proteinExistence type="predicted"/>